<protein>
    <submittedName>
        <fullName evidence="1">Uncharacterized protein</fullName>
    </submittedName>
</protein>
<evidence type="ECO:0000313" key="1">
    <source>
        <dbReference type="EMBL" id="RIX59391.1"/>
    </source>
</evidence>
<proteinExistence type="predicted"/>
<sequence>MLMKVVKSKATRVRRAVRRTRRTAAVPRRRRRRIRQTLTRLHVVAVRTNTQNTPHNSAGWRAIIEQQGVADQTATFDSTGVARFNNITTLTNAPVALTIEDAAGNELFTRTYGSGREVLVARFA</sequence>
<keyword evidence="2" id="KW-1185">Reference proteome</keyword>
<reference evidence="1 2" key="1">
    <citation type="submission" date="2018-09" db="EMBL/GenBank/DDBJ databases">
        <title>Paenibacillus aracenensis nov. sp. isolated from a cave in southern Spain.</title>
        <authorList>
            <person name="Jurado V."/>
            <person name="Gutierrez-Patricio S."/>
            <person name="Gonzalez-Pimentel J.L."/>
            <person name="Miller A.Z."/>
            <person name="Laiz L."/>
            <person name="Saiz-Jimenez C."/>
        </authorList>
    </citation>
    <scope>NUCLEOTIDE SEQUENCE [LARGE SCALE GENOMIC DNA]</scope>
    <source>
        <strain evidence="1 2">DSM 22867</strain>
    </source>
</reference>
<organism evidence="1 2">
    <name type="scientific">Paenibacillus nanensis</name>
    <dbReference type="NCBI Taxonomy" id="393251"/>
    <lineage>
        <taxon>Bacteria</taxon>
        <taxon>Bacillati</taxon>
        <taxon>Bacillota</taxon>
        <taxon>Bacilli</taxon>
        <taxon>Bacillales</taxon>
        <taxon>Paenibacillaceae</taxon>
        <taxon>Paenibacillus</taxon>
    </lineage>
</organism>
<dbReference type="EMBL" id="QXQA01000002">
    <property type="protein sequence ID" value="RIX59391.1"/>
    <property type="molecule type" value="Genomic_DNA"/>
</dbReference>
<gene>
    <name evidence="1" type="ORF">D3P08_04360</name>
</gene>
<dbReference type="AlphaFoldDB" id="A0A3A1VGA4"/>
<name>A0A3A1VGA4_9BACL</name>
<dbReference type="Proteomes" id="UP000266482">
    <property type="component" value="Unassembled WGS sequence"/>
</dbReference>
<evidence type="ECO:0000313" key="2">
    <source>
        <dbReference type="Proteomes" id="UP000266482"/>
    </source>
</evidence>
<accession>A0A3A1VGA4</accession>
<comment type="caution">
    <text evidence="1">The sequence shown here is derived from an EMBL/GenBank/DDBJ whole genome shotgun (WGS) entry which is preliminary data.</text>
</comment>